<dbReference type="GO" id="GO:0004568">
    <property type="term" value="F:chitinase activity"/>
    <property type="evidence" value="ECO:0007669"/>
    <property type="project" value="TreeGrafter"/>
</dbReference>
<dbReference type="GO" id="GO:0006032">
    <property type="term" value="P:chitin catabolic process"/>
    <property type="evidence" value="ECO:0007669"/>
    <property type="project" value="TreeGrafter"/>
</dbReference>
<dbReference type="PANTHER" id="PTHR11177:SF317">
    <property type="entry name" value="CHITINASE 12-RELATED"/>
    <property type="match status" value="1"/>
</dbReference>
<dbReference type="Proteomes" id="UP000821837">
    <property type="component" value="Chromosome 1"/>
</dbReference>
<dbReference type="PROSITE" id="PS51910">
    <property type="entry name" value="GH18_2"/>
    <property type="match status" value="1"/>
</dbReference>
<evidence type="ECO:0000259" key="2">
    <source>
        <dbReference type="PROSITE" id="PS51910"/>
    </source>
</evidence>
<dbReference type="VEuPathDB" id="VectorBase:RSAN_038000"/>
<dbReference type="GO" id="GO:0008061">
    <property type="term" value="F:chitin binding"/>
    <property type="evidence" value="ECO:0007669"/>
    <property type="project" value="InterPro"/>
</dbReference>
<dbReference type="InterPro" id="IPR050314">
    <property type="entry name" value="Glycosyl_Hydrlase_18"/>
</dbReference>
<keyword evidence="1" id="KW-1133">Transmembrane helix</keyword>
<reference evidence="3" key="2">
    <citation type="submission" date="2021-09" db="EMBL/GenBank/DDBJ databases">
        <authorList>
            <person name="Jia N."/>
            <person name="Wang J."/>
            <person name="Shi W."/>
            <person name="Du L."/>
            <person name="Sun Y."/>
            <person name="Zhan W."/>
            <person name="Jiang J."/>
            <person name="Wang Q."/>
            <person name="Zhang B."/>
            <person name="Ji P."/>
            <person name="Sakyi L.B."/>
            <person name="Cui X."/>
            <person name="Yuan T."/>
            <person name="Jiang B."/>
            <person name="Yang W."/>
            <person name="Lam T.T.-Y."/>
            <person name="Chang Q."/>
            <person name="Ding S."/>
            <person name="Wang X."/>
            <person name="Zhu J."/>
            <person name="Ruan X."/>
            <person name="Zhao L."/>
            <person name="Wei J."/>
            <person name="Que T."/>
            <person name="Du C."/>
            <person name="Cheng J."/>
            <person name="Dai P."/>
            <person name="Han X."/>
            <person name="Huang E."/>
            <person name="Gao Y."/>
            <person name="Liu J."/>
            <person name="Shao H."/>
            <person name="Ye R."/>
            <person name="Li L."/>
            <person name="Wei W."/>
            <person name="Wang X."/>
            <person name="Wang C."/>
            <person name="Huo Q."/>
            <person name="Li W."/>
            <person name="Guo W."/>
            <person name="Chen H."/>
            <person name="Chen S."/>
            <person name="Zhou L."/>
            <person name="Zhou L."/>
            <person name="Ni X."/>
            <person name="Tian J."/>
            <person name="Zhou Y."/>
            <person name="Sheng Y."/>
            <person name="Liu T."/>
            <person name="Pan Y."/>
            <person name="Xia L."/>
            <person name="Li J."/>
            <person name="Zhao F."/>
            <person name="Cao W."/>
        </authorList>
    </citation>
    <scope>NUCLEOTIDE SEQUENCE</scope>
    <source>
        <strain evidence="3">Rsan-2018</strain>
        <tissue evidence="3">Larvae</tissue>
    </source>
</reference>
<dbReference type="SUPFAM" id="SSF51445">
    <property type="entry name" value="(Trans)glycosidases"/>
    <property type="match status" value="1"/>
</dbReference>
<comment type="caution">
    <text evidence="3">The sequence shown here is derived from an EMBL/GenBank/DDBJ whole genome shotgun (WGS) entry which is preliminary data.</text>
</comment>
<dbReference type="Gene3D" id="3.10.50.10">
    <property type="match status" value="1"/>
</dbReference>
<dbReference type="GO" id="GO:0005975">
    <property type="term" value="P:carbohydrate metabolic process"/>
    <property type="evidence" value="ECO:0007669"/>
    <property type="project" value="InterPro"/>
</dbReference>
<evidence type="ECO:0000313" key="4">
    <source>
        <dbReference type="Proteomes" id="UP000821837"/>
    </source>
</evidence>
<proteinExistence type="predicted"/>
<evidence type="ECO:0000256" key="1">
    <source>
        <dbReference type="SAM" id="Phobius"/>
    </source>
</evidence>
<protein>
    <recommendedName>
        <fullName evidence="2">GH18 domain-containing protein</fullName>
    </recommendedName>
</protein>
<dbReference type="PANTHER" id="PTHR11177">
    <property type="entry name" value="CHITINASE"/>
    <property type="match status" value="1"/>
</dbReference>
<feature type="domain" description="GH18" evidence="2">
    <location>
        <begin position="80"/>
        <end position="412"/>
    </location>
</feature>
<keyword evidence="1" id="KW-0812">Transmembrane</keyword>
<dbReference type="Pfam" id="PF00704">
    <property type="entry name" value="Glyco_hydro_18"/>
    <property type="match status" value="1"/>
</dbReference>
<dbReference type="InterPro" id="IPR001223">
    <property type="entry name" value="Glyco_hydro18_cat"/>
</dbReference>
<keyword evidence="1" id="KW-0472">Membrane</keyword>
<name>A0A9D4QG04_RHISA</name>
<dbReference type="OMA" id="YTVSSCM"/>
<feature type="transmembrane region" description="Helical" evidence="1">
    <location>
        <begin position="28"/>
        <end position="51"/>
    </location>
</feature>
<dbReference type="FunFam" id="3.20.20.80:FF:000363">
    <property type="entry name" value="Chitinase, putative"/>
    <property type="match status" value="1"/>
</dbReference>
<dbReference type="InterPro" id="IPR011583">
    <property type="entry name" value="Chitinase_II/V-like_cat"/>
</dbReference>
<dbReference type="OrthoDB" id="6484372at2759"/>
<keyword evidence="4" id="KW-1185">Reference proteome</keyword>
<dbReference type="SMART" id="SM00636">
    <property type="entry name" value="Glyco_18"/>
    <property type="match status" value="1"/>
</dbReference>
<reference evidence="3" key="1">
    <citation type="journal article" date="2020" name="Cell">
        <title>Large-Scale Comparative Analyses of Tick Genomes Elucidate Their Genetic Diversity and Vector Capacities.</title>
        <authorList>
            <consortium name="Tick Genome and Microbiome Consortium (TIGMIC)"/>
            <person name="Jia N."/>
            <person name="Wang J."/>
            <person name="Shi W."/>
            <person name="Du L."/>
            <person name="Sun Y."/>
            <person name="Zhan W."/>
            <person name="Jiang J.F."/>
            <person name="Wang Q."/>
            <person name="Zhang B."/>
            <person name="Ji P."/>
            <person name="Bell-Sakyi L."/>
            <person name="Cui X.M."/>
            <person name="Yuan T.T."/>
            <person name="Jiang B.G."/>
            <person name="Yang W.F."/>
            <person name="Lam T.T."/>
            <person name="Chang Q.C."/>
            <person name="Ding S.J."/>
            <person name="Wang X.J."/>
            <person name="Zhu J.G."/>
            <person name="Ruan X.D."/>
            <person name="Zhao L."/>
            <person name="Wei J.T."/>
            <person name="Ye R.Z."/>
            <person name="Que T.C."/>
            <person name="Du C.H."/>
            <person name="Zhou Y.H."/>
            <person name="Cheng J.X."/>
            <person name="Dai P.F."/>
            <person name="Guo W.B."/>
            <person name="Han X.H."/>
            <person name="Huang E.J."/>
            <person name="Li L.F."/>
            <person name="Wei W."/>
            <person name="Gao Y.C."/>
            <person name="Liu J.Z."/>
            <person name="Shao H.Z."/>
            <person name="Wang X."/>
            <person name="Wang C.C."/>
            <person name="Yang T.C."/>
            <person name="Huo Q.B."/>
            <person name="Li W."/>
            <person name="Chen H.Y."/>
            <person name="Chen S.E."/>
            <person name="Zhou L.G."/>
            <person name="Ni X.B."/>
            <person name="Tian J.H."/>
            <person name="Sheng Y."/>
            <person name="Liu T."/>
            <person name="Pan Y.S."/>
            <person name="Xia L.Y."/>
            <person name="Li J."/>
            <person name="Zhao F."/>
            <person name="Cao W.C."/>
        </authorList>
    </citation>
    <scope>NUCLEOTIDE SEQUENCE</scope>
    <source>
        <strain evidence="3">Rsan-2018</strain>
    </source>
</reference>
<gene>
    <name evidence="3" type="ORF">HPB52_000458</name>
</gene>
<accession>A0A9D4QG04</accession>
<organism evidence="3 4">
    <name type="scientific">Rhipicephalus sanguineus</name>
    <name type="common">Brown dog tick</name>
    <name type="synonym">Ixodes sanguineus</name>
    <dbReference type="NCBI Taxonomy" id="34632"/>
    <lineage>
        <taxon>Eukaryota</taxon>
        <taxon>Metazoa</taxon>
        <taxon>Ecdysozoa</taxon>
        <taxon>Arthropoda</taxon>
        <taxon>Chelicerata</taxon>
        <taxon>Arachnida</taxon>
        <taxon>Acari</taxon>
        <taxon>Parasitiformes</taxon>
        <taxon>Ixodida</taxon>
        <taxon>Ixodoidea</taxon>
        <taxon>Ixodidae</taxon>
        <taxon>Rhipicephalinae</taxon>
        <taxon>Rhipicephalus</taxon>
        <taxon>Rhipicephalus</taxon>
    </lineage>
</organism>
<dbReference type="InterPro" id="IPR017853">
    <property type="entry name" value="GH"/>
</dbReference>
<dbReference type="AlphaFoldDB" id="A0A9D4QG04"/>
<dbReference type="InterPro" id="IPR029070">
    <property type="entry name" value="Chitinase_insertion_sf"/>
</dbReference>
<evidence type="ECO:0000313" key="3">
    <source>
        <dbReference type="EMBL" id="KAH7981659.1"/>
    </source>
</evidence>
<dbReference type="Gene3D" id="3.20.20.80">
    <property type="entry name" value="Glycosidases"/>
    <property type="match status" value="1"/>
</dbReference>
<dbReference type="EMBL" id="JABSTV010001245">
    <property type="protein sequence ID" value="KAH7981659.1"/>
    <property type="molecule type" value="Genomic_DNA"/>
</dbReference>
<dbReference type="GO" id="GO:0005576">
    <property type="term" value="C:extracellular region"/>
    <property type="evidence" value="ECO:0007669"/>
    <property type="project" value="TreeGrafter"/>
</dbReference>
<sequence>MRFSEQNLLSRRDLRAGDTEDPFIKTSYVYTVSSCMLLVVVFFVVLPGALVPYFRKVRYLSDLPKLEDQGRLRQQGLQGPLVLCQLNAESFSRPEPWAYRAEHIPTEHCTHIVFSMPGLKDWFNDLINYDVYHVATRPFFWRAVDLLLERKNAHLLVSVGAFGDVTSLMADVAGNGDTMARFSRNMVRWVLGNKLDGALLAGVFPAPANMRNAMVKMVKKLGTLFRVHHINLGLVVPPQAQLFHTHGAGVKLAQFVDLVVVTVNKEPSVRSAAESALNIGSAIELLRECGVPASKLVPTFSMEVIVYKFLDTLDSINTTSPVALPYYTVCERIQQGGWELMFDSSTHSNFLHRKHEWINFDDARSIAEKMEVIRNESVAGIMLWDISVDDFKGACGPVHPLVAAVYASLMTPGKMAEQPLLTIAQEAENSTADHS</sequence>